<dbReference type="SFLD" id="SFLDG01383">
    <property type="entry name" value="cyclic_pyranopterin_phosphate"/>
    <property type="match status" value="1"/>
</dbReference>
<sequence>MLRAATRVRFVACSGATASTSARSALYASLACPTEPQRAPEDEEGPSKAKAEPPDTARRSRRPPEGLSPAELRAELRSFMPERVAEEEAAAPVSDWRAVVEQQRALQAAPGWSPSTLTDSFGRVHSYLRISLTERCNLRCLYCMPEDGVDLTPSPDLLSAEEVMRVARLFVAAGVTKIRLTGGEPTLRPDLVDIVGRLAALRGVTSVALTSNGIVLGRSLADLRRAGLTHVNISLDTLRPERFLALTRRRGHARVLDAVRLAGELGFDPVKVNVVLMRGVNDDEVGAFAELTRDQPVNVRFIEYMPFDGNVWSDSKVVPYRAAREAVERHVGAPLEALPAPPGEVARNFRAPEHRGSISFITSMTKAFCGDCNRLRIMADGNLKVCLFGANEVSLRDAMRQGATDEELALIVQAAVWRKKAAHAGMFELASTANRAMVKIGG</sequence>
<dbReference type="SFLD" id="SFLDG01386">
    <property type="entry name" value="main_SPASM_domain-containing"/>
    <property type="match status" value="1"/>
</dbReference>
<evidence type="ECO:0000256" key="14">
    <source>
        <dbReference type="SAM" id="MobiDB-lite"/>
    </source>
</evidence>
<dbReference type="GO" id="GO:0061798">
    <property type="term" value="F:GTP 3',8'-cyclase activity"/>
    <property type="evidence" value="ECO:0007669"/>
    <property type="project" value="UniProtKB-EC"/>
</dbReference>
<evidence type="ECO:0000256" key="12">
    <source>
        <dbReference type="ARBA" id="ARBA00023239"/>
    </source>
</evidence>
<feature type="domain" description="Radical SAM core" evidence="15">
    <location>
        <begin position="120"/>
        <end position="336"/>
    </location>
</feature>
<keyword evidence="17" id="KW-1185">Reference proteome</keyword>
<comment type="cofactor">
    <cofactor evidence="1">
        <name>[4Fe-4S] cluster</name>
        <dbReference type="ChEBI" id="CHEBI:49883"/>
    </cofactor>
</comment>
<evidence type="ECO:0000256" key="8">
    <source>
        <dbReference type="ARBA" id="ARBA00023004"/>
    </source>
</evidence>
<keyword evidence="6" id="KW-0479">Metal-binding</keyword>
<evidence type="ECO:0000256" key="4">
    <source>
        <dbReference type="ARBA" id="ARBA00022485"/>
    </source>
</evidence>
<evidence type="ECO:0000259" key="15">
    <source>
        <dbReference type="PROSITE" id="PS51918"/>
    </source>
</evidence>
<dbReference type="InterPro" id="IPR010505">
    <property type="entry name" value="MoaA_twitch"/>
</dbReference>
<evidence type="ECO:0000256" key="13">
    <source>
        <dbReference type="ARBA" id="ARBA00048697"/>
    </source>
</evidence>
<keyword evidence="5" id="KW-0949">S-adenosyl-L-methionine</keyword>
<comment type="pathway">
    <text evidence="2">Cofactor biosynthesis; molybdopterin biosynthesis.</text>
</comment>
<evidence type="ECO:0000256" key="2">
    <source>
        <dbReference type="ARBA" id="ARBA00005046"/>
    </source>
</evidence>
<dbReference type="InterPro" id="IPR007197">
    <property type="entry name" value="rSAM"/>
</dbReference>
<comment type="catalytic activity">
    <reaction evidence="13">
        <text>GTP + AH2 + S-adenosyl-L-methionine = (8S)-3',8-cyclo-7,8-dihydroguanosine 5'-triphosphate + 5'-deoxyadenosine + L-methionine + A + H(+)</text>
        <dbReference type="Rhea" id="RHEA:49576"/>
        <dbReference type="ChEBI" id="CHEBI:13193"/>
        <dbReference type="ChEBI" id="CHEBI:15378"/>
        <dbReference type="ChEBI" id="CHEBI:17319"/>
        <dbReference type="ChEBI" id="CHEBI:17499"/>
        <dbReference type="ChEBI" id="CHEBI:37565"/>
        <dbReference type="ChEBI" id="CHEBI:57844"/>
        <dbReference type="ChEBI" id="CHEBI:59789"/>
        <dbReference type="ChEBI" id="CHEBI:131766"/>
        <dbReference type="EC" id="4.1.99.22"/>
    </reaction>
</comment>
<reference evidence="16" key="1">
    <citation type="submission" date="2021-01" db="EMBL/GenBank/DDBJ databases">
        <authorList>
            <person name="Eckstrom K.M.E."/>
        </authorList>
    </citation>
    <scope>NUCLEOTIDE SEQUENCE</scope>
    <source>
        <strain evidence="16">UVCC 0001</strain>
    </source>
</reference>
<dbReference type="PROSITE" id="PS51918">
    <property type="entry name" value="RADICAL_SAM"/>
    <property type="match status" value="1"/>
</dbReference>
<accession>A0AAD9IH90</accession>
<dbReference type="InterPro" id="IPR050105">
    <property type="entry name" value="MoCo_biosynth_MoaA/MoaC"/>
</dbReference>
<dbReference type="NCBIfam" id="TIGR02666">
    <property type="entry name" value="moaA"/>
    <property type="match status" value="1"/>
</dbReference>
<feature type="compositionally biased region" description="Basic and acidic residues" evidence="14">
    <location>
        <begin position="45"/>
        <end position="64"/>
    </location>
</feature>
<evidence type="ECO:0000256" key="6">
    <source>
        <dbReference type="ARBA" id="ARBA00022723"/>
    </source>
</evidence>
<comment type="caution">
    <text evidence="16">The sequence shown here is derived from an EMBL/GenBank/DDBJ whole genome shotgun (WGS) entry which is preliminary data.</text>
</comment>
<keyword evidence="9" id="KW-0411">Iron-sulfur</keyword>
<evidence type="ECO:0000256" key="7">
    <source>
        <dbReference type="ARBA" id="ARBA00022741"/>
    </source>
</evidence>
<dbReference type="GO" id="GO:0061799">
    <property type="term" value="F:cyclic pyranopterin monophosphate synthase activity"/>
    <property type="evidence" value="ECO:0007669"/>
    <property type="project" value="TreeGrafter"/>
</dbReference>
<dbReference type="InterPro" id="IPR006638">
    <property type="entry name" value="Elp3/MiaA/NifB-like_rSAM"/>
</dbReference>
<evidence type="ECO:0000256" key="3">
    <source>
        <dbReference type="ARBA" id="ARBA00012167"/>
    </source>
</evidence>
<dbReference type="SFLD" id="SFLDS00029">
    <property type="entry name" value="Radical_SAM"/>
    <property type="match status" value="1"/>
</dbReference>
<dbReference type="InterPro" id="IPR013483">
    <property type="entry name" value="MoaA"/>
</dbReference>
<dbReference type="InterPro" id="IPR040064">
    <property type="entry name" value="MoaA-like"/>
</dbReference>
<keyword evidence="8" id="KW-0408">Iron</keyword>
<dbReference type="GO" id="GO:0006777">
    <property type="term" value="P:Mo-molybdopterin cofactor biosynthetic process"/>
    <property type="evidence" value="ECO:0007669"/>
    <property type="project" value="UniProtKB-KW"/>
</dbReference>
<evidence type="ECO:0000256" key="10">
    <source>
        <dbReference type="ARBA" id="ARBA00023134"/>
    </source>
</evidence>
<dbReference type="SFLD" id="SFLDG01067">
    <property type="entry name" value="SPASM/twitch_domain_containing"/>
    <property type="match status" value="1"/>
</dbReference>
<feature type="region of interest" description="Disordered" evidence="14">
    <location>
        <begin position="33"/>
        <end position="69"/>
    </location>
</feature>
<dbReference type="CDD" id="cd21117">
    <property type="entry name" value="Twitch_MoaA"/>
    <property type="match status" value="1"/>
</dbReference>
<dbReference type="GO" id="GO:0051539">
    <property type="term" value="F:4 iron, 4 sulfur cluster binding"/>
    <property type="evidence" value="ECO:0007669"/>
    <property type="project" value="UniProtKB-KW"/>
</dbReference>
<dbReference type="CDD" id="cd01335">
    <property type="entry name" value="Radical_SAM"/>
    <property type="match status" value="1"/>
</dbReference>
<protein>
    <recommendedName>
        <fullName evidence="3">GTP 3',8-cyclase</fullName>
        <ecNumber evidence="3">4.1.99.22</ecNumber>
    </recommendedName>
</protein>
<dbReference type="Gene3D" id="3.20.20.70">
    <property type="entry name" value="Aldolase class I"/>
    <property type="match status" value="1"/>
</dbReference>
<dbReference type="InterPro" id="IPR013785">
    <property type="entry name" value="Aldolase_TIM"/>
</dbReference>
<gene>
    <name evidence="16" type="ORF">QBZ16_004117</name>
</gene>
<dbReference type="GO" id="GO:0005525">
    <property type="term" value="F:GTP binding"/>
    <property type="evidence" value="ECO:0007669"/>
    <property type="project" value="UniProtKB-KW"/>
</dbReference>
<name>A0AAD9IH90_PROWI</name>
<keyword evidence="12" id="KW-0456">Lyase</keyword>
<dbReference type="HAMAP" id="MF_01225_B">
    <property type="entry name" value="MoaA_B"/>
    <property type="match status" value="1"/>
</dbReference>
<organism evidence="16 17">
    <name type="scientific">Prototheca wickerhamii</name>
    <dbReference type="NCBI Taxonomy" id="3111"/>
    <lineage>
        <taxon>Eukaryota</taxon>
        <taxon>Viridiplantae</taxon>
        <taxon>Chlorophyta</taxon>
        <taxon>core chlorophytes</taxon>
        <taxon>Trebouxiophyceae</taxon>
        <taxon>Chlorellales</taxon>
        <taxon>Chlorellaceae</taxon>
        <taxon>Prototheca</taxon>
    </lineage>
</organism>
<dbReference type="Pfam" id="PF06463">
    <property type="entry name" value="Mob_synth_C"/>
    <property type="match status" value="1"/>
</dbReference>
<keyword evidence="7" id="KW-0547">Nucleotide-binding</keyword>
<keyword evidence="4" id="KW-0004">4Fe-4S</keyword>
<dbReference type="GO" id="GO:0046872">
    <property type="term" value="F:metal ion binding"/>
    <property type="evidence" value="ECO:0007669"/>
    <property type="project" value="UniProtKB-KW"/>
</dbReference>
<evidence type="ECO:0000256" key="11">
    <source>
        <dbReference type="ARBA" id="ARBA00023150"/>
    </source>
</evidence>
<evidence type="ECO:0000256" key="9">
    <source>
        <dbReference type="ARBA" id="ARBA00023014"/>
    </source>
</evidence>
<dbReference type="SUPFAM" id="SSF102114">
    <property type="entry name" value="Radical SAM enzymes"/>
    <property type="match status" value="1"/>
</dbReference>
<keyword evidence="11" id="KW-0501">Molybdenum cofactor biosynthesis</keyword>
<dbReference type="AlphaFoldDB" id="A0AAD9IH90"/>
<dbReference type="EC" id="4.1.99.22" evidence="3"/>
<dbReference type="PANTHER" id="PTHR22960:SF0">
    <property type="entry name" value="MOLYBDENUM COFACTOR BIOSYNTHESIS PROTEIN 1"/>
    <property type="match status" value="1"/>
</dbReference>
<proteinExistence type="inferred from homology"/>
<evidence type="ECO:0000313" key="17">
    <source>
        <dbReference type="Proteomes" id="UP001255856"/>
    </source>
</evidence>
<dbReference type="EMBL" id="JASFZW010000005">
    <property type="protein sequence ID" value="KAK2078248.1"/>
    <property type="molecule type" value="Genomic_DNA"/>
</dbReference>
<dbReference type="PANTHER" id="PTHR22960">
    <property type="entry name" value="MOLYBDOPTERIN COFACTOR SYNTHESIS PROTEIN A"/>
    <property type="match status" value="1"/>
</dbReference>
<dbReference type="SMART" id="SM00729">
    <property type="entry name" value="Elp3"/>
    <property type="match status" value="1"/>
</dbReference>
<evidence type="ECO:0000313" key="16">
    <source>
        <dbReference type="EMBL" id="KAK2078248.1"/>
    </source>
</evidence>
<dbReference type="InterPro" id="IPR058240">
    <property type="entry name" value="rSAM_sf"/>
</dbReference>
<evidence type="ECO:0000256" key="5">
    <source>
        <dbReference type="ARBA" id="ARBA00022691"/>
    </source>
</evidence>
<dbReference type="PROSITE" id="PS01305">
    <property type="entry name" value="MOAA_NIFB_PQQE"/>
    <property type="match status" value="1"/>
</dbReference>
<dbReference type="InterPro" id="IPR000385">
    <property type="entry name" value="MoaA_NifB_PqqE_Fe-S-bd_CS"/>
</dbReference>
<dbReference type="Proteomes" id="UP001255856">
    <property type="component" value="Unassembled WGS sequence"/>
</dbReference>
<dbReference type="Pfam" id="PF04055">
    <property type="entry name" value="Radical_SAM"/>
    <property type="match status" value="1"/>
</dbReference>
<evidence type="ECO:0000256" key="1">
    <source>
        <dbReference type="ARBA" id="ARBA00001966"/>
    </source>
</evidence>
<keyword evidence="10" id="KW-0342">GTP-binding</keyword>